<evidence type="ECO:0000313" key="1">
    <source>
        <dbReference type="EMBL" id="VAW50905.1"/>
    </source>
</evidence>
<reference evidence="1" key="1">
    <citation type="submission" date="2018-06" db="EMBL/GenBank/DDBJ databases">
        <authorList>
            <person name="Zhirakovskaya E."/>
        </authorList>
    </citation>
    <scope>NUCLEOTIDE SEQUENCE</scope>
</reference>
<dbReference type="EMBL" id="UOFE01000009">
    <property type="protein sequence ID" value="VAW50905.1"/>
    <property type="molecule type" value="Genomic_DNA"/>
</dbReference>
<protein>
    <submittedName>
        <fullName evidence="1">Uncharacterized protein</fullName>
    </submittedName>
</protein>
<dbReference type="AlphaFoldDB" id="A0A3B0W4U6"/>
<accession>A0A3B0W4U6</accession>
<sequence length="93" mass="10504">MNKELTAIRKVIAKYALVHCANEIPTSYYEAIIKTWRDMNQQGYDWNQDNAAAALLFAAVIDGIIHISQLTPKGYKAIDWAENFMRSLDAKAA</sequence>
<proteinExistence type="predicted"/>
<organism evidence="1">
    <name type="scientific">hydrothermal vent metagenome</name>
    <dbReference type="NCBI Taxonomy" id="652676"/>
    <lineage>
        <taxon>unclassified sequences</taxon>
        <taxon>metagenomes</taxon>
        <taxon>ecological metagenomes</taxon>
    </lineage>
</organism>
<gene>
    <name evidence="1" type="ORF">MNBD_GAMMA05-1417</name>
</gene>
<name>A0A3B0W4U6_9ZZZZ</name>